<evidence type="ECO:0000313" key="1">
    <source>
        <dbReference type="EMBL" id="TNN32928.1"/>
    </source>
</evidence>
<name>A0A4Z2EVT5_9TELE</name>
<dbReference type="EMBL" id="SRLO01002431">
    <property type="protein sequence ID" value="TNN32928.1"/>
    <property type="molecule type" value="Genomic_DNA"/>
</dbReference>
<dbReference type="Proteomes" id="UP000314294">
    <property type="component" value="Unassembled WGS sequence"/>
</dbReference>
<protein>
    <submittedName>
        <fullName evidence="1">Uncharacterized protein</fullName>
    </submittedName>
</protein>
<organism evidence="1 2">
    <name type="scientific">Liparis tanakae</name>
    <name type="common">Tanaka's snailfish</name>
    <dbReference type="NCBI Taxonomy" id="230148"/>
    <lineage>
        <taxon>Eukaryota</taxon>
        <taxon>Metazoa</taxon>
        <taxon>Chordata</taxon>
        <taxon>Craniata</taxon>
        <taxon>Vertebrata</taxon>
        <taxon>Euteleostomi</taxon>
        <taxon>Actinopterygii</taxon>
        <taxon>Neopterygii</taxon>
        <taxon>Teleostei</taxon>
        <taxon>Neoteleostei</taxon>
        <taxon>Acanthomorphata</taxon>
        <taxon>Eupercaria</taxon>
        <taxon>Perciformes</taxon>
        <taxon>Cottioidei</taxon>
        <taxon>Cottales</taxon>
        <taxon>Liparidae</taxon>
        <taxon>Liparis</taxon>
    </lineage>
</organism>
<accession>A0A4Z2EVT5</accession>
<proteinExistence type="predicted"/>
<keyword evidence="2" id="KW-1185">Reference proteome</keyword>
<gene>
    <name evidence="1" type="ORF">EYF80_056908</name>
</gene>
<sequence length="252" mass="27597">MGNRLYSMHLTVVPKKQQRVLYAEFEVGQAAGLQLVVQLQSNTRTRGHAALTHAESYATFASGEVEAPPPRPSRTCCSSCCCRAGSVMSARDLNLNLKSTSHHIPVVVWSAAQATTGLPLPLGWFWSQLAQVFLWRPNQLSAVSSEEIRLVSARVVPLARSVKWDRQYALASYHGPRPPHRPVVVEPDPRVVPEAPRRAQQLVVGALMLYGCEVFRSSTRRNSVVAPEDGAVSPEADGGLIIIYGTLHNNDV</sequence>
<dbReference type="AlphaFoldDB" id="A0A4Z2EVT5"/>
<reference evidence="1 2" key="1">
    <citation type="submission" date="2019-03" db="EMBL/GenBank/DDBJ databases">
        <title>First draft genome of Liparis tanakae, snailfish: a comprehensive survey of snailfish specific genes.</title>
        <authorList>
            <person name="Kim W."/>
            <person name="Song I."/>
            <person name="Jeong J.-H."/>
            <person name="Kim D."/>
            <person name="Kim S."/>
            <person name="Ryu S."/>
            <person name="Song J.Y."/>
            <person name="Lee S.K."/>
        </authorList>
    </citation>
    <scope>NUCLEOTIDE SEQUENCE [LARGE SCALE GENOMIC DNA]</scope>
    <source>
        <tissue evidence="1">Muscle</tissue>
    </source>
</reference>
<comment type="caution">
    <text evidence="1">The sequence shown here is derived from an EMBL/GenBank/DDBJ whole genome shotgun (WGS) entry which is preliminary data.</text>
</comment>
<evidence type="ECO:0000313" key="2">
    <source>
        <dbReference type="Proteomes" id="UP000314294"/>
    </source>
</evidence>